<keyword evidence="4" id="KW-0378">Hydrolase</keyword>
<sequence length="442" mass="51515">KGENIWDRYTHEHPYFMLDGSNGDIACDHYHKYKEDIALMKKMGIQFYRFSLSWSRILPTGFAYQVNPDGIRFYNDIINTLIENDIIPLVTMFHWDTPQPLQDLGAFANEMMVEWFEDYARVVFENFGDRVKMWLTFNEPRQTCWEGIGLDRQAPDHNSSGIGDYLCAHNLIKAHARAYHLYDKKFKPRQHGRVSLAVDAQWMVPKTNSTADKNAAERSLLFTFGWYTDPIYGRKGDYPEVMNKFVAERSKKEGFKKSRLPVFTKEEVAYIKGTYDFFGLNHYTSFTISDAPEFPIGGKPSLVEDARLIAGQDPNWPSTAADWLKIVPWGFTKTLKWIKHRYGNVPIIITENGLADYREIDDQDRINYHKLYLSALLDAIYNHNVKVEGYAIWSIMDNFEWRGGYVVGFGLYDVNFEDPERKRTPKASVQFYKNVIASRRIV</sequence>
<dbReference type="EMBL" id="VTPC01084097">
    <property type="protein sequence ID" value="KAF2887322.1"/>
    <property type="molecule type" value="Genomic_DNA"/>
</dbReference>
<dbReference type="OrthoDB" id="65569at2759"/>
<evidence type="ECO:0000256" key="5">
    <source>
        <dbReference type="ARBA" id="ARBA00023180"/>
    </source>
</evidence>
<evidence type="ECO:0000256" key="1">
    <source>
        <dbReference type="ARBA" id="ARBA00010838"/>
    </source>
</evidence>
<dbReference type="GO" id="GO:0005975">
    <property type="term" value="P:carbohydrate metabolic process"/>
    <property type="evidence" value="ECO:0007669"/>
    <property type="project" value="InterPro"/>
</dbReference>
<reference evidence="9" key="1">
    <citation type="submission" date="2019-08" db="EMBL/GenBank/DDBJ databases">
        <title>The genome of the North American firefly Photinus pyralis.</title>
        <authorList>
            <consortium name="Photinus pyralis genome working group"/>
            <person name="Fallon T.R."/>
            <person name="Sander Lower S.E."/>
            <person name="Weng J.-K."/>
        </authorList>
    </citation>
    <scope>NUCLEOTIDE SEQUENCE</scope>
    <source>
        <strain evidence="9">TRF0915ILg1</strain>
        <tissue evidence="9">Whole body</tissue>
    </source>
</reference>
<dbReference type="PANTHER" id="PTHR10353:SF36">
    <property type="entry name" value="LP05116P"/>
    <property type="match status" value="1"/>
</dbReference>
<dbReference type="SUPFAM" id="SSF51445">
    <property type="entry name" value="(Trans)glycosidases"/>
    <property type="match status" value="1"/>
</dbReference>
<dbReference type="EC" id="3.2.1.21" evidence="3"/>
<dbReference type="Pfam" id="PF00232">
    <property type="entry name" value="Glyco_hydro_1"/>
    <property type="match status" value="1"/>
</dbReference>
<comment type="subunit">
    <text evidence="2">Homodimer.</text>
</comment>
<feature type="non-terminal residue" evidence="9">
    <location>
        <position position="442"/>
    </location>
</feature>
<dbReference type="Gene3D" id="3.20.20.80">
    <property type="entry name" value="Glycosidases"/>
    <property type="match status" value="1"/>
</dbReference>
<proteinExistence type="inferred from homology"/>
<evidence type="ECO:0000313" key="9">
    <source>
        <dbReference type="EMBL" id="KAF2887322.1"/>
    </source>
</evidence>
<dbReference type="PANTHER" id="PTHR10353">
    <property type="entry name" value="GLYCOSYL HYDROLASE"/>
    <property type="match status" value="1"/>
</dbReference>
<evidence type="ECO:0000256" key="3">
    <source>
        <dbReference type="ARBA" id="ARBA00012744"/>
    </source>
</evidence>
<name>A0A8K0G3R4_IGNLU</name>
<dbReference type="Proteomes" id="UP000801492">
    <property type="component" value="Unassembled WGS sequence"/>
</dbReference>
<dbReference type="AlphaFoldDB" id="A0A8K0G3R4"/>
<dbReference type="PROSITE" id="PS00572">
    <property type="entry name" value="GLYCOSYL_HYDROL_F1_1"/>
    <property type="match status" value="1"/>
</dbReference>
<organism evidence="9 10">
    <name type="scientific">Ignelater luminosus</name>
    <name type="common">Cucubano</name>
    <name type="synonym">Pyrophorus luminosus</name>
    <dbReference type="NCBI Taxonomy" id="2038154"/>
    <lineage>
        <taxon>Eukaryota</taxon>
        <taxon>Metazoa</taxon>
        <taxon>Ecdysozoa</taxon>
        <taxon>Arthropoda</taxon>
        <taxon>Hexapoda</taxon>
        <taxon>Insecta</taxon>
        <taxon>Pterygota</taxon>
        <taxon>Neoptera</taxon>
        <taxon>Endopterygota</taxon>
        <taxon>Coleoptera</taxon>
        <taxon>Polyphaga</taxon>
        <taxon>Elateriformia</taxon>
        <taxon>Elateroidea</taxon>
        <taxon>Elateridae</taxon>
        <taxon>Agrypninae</taxon>
        <taxon>Pyrophorini</taxon>
        <taxon>Ignelater</taxon>
    </lineage>
</organism>
<comment type="similarity">
    <text evidence="1 8">Belongs to the glycosyl hydrolase 1 family.</text>
</comment>
<dbReference type="GO" id="GO:0008422">
    <property type="term" value="F:beta-glucosidase activity"/>
    <property type="evidence" value="ECO:0007669"/>
    <property type="project" value="TreeGrafter"/>
</dbReference>
<comment type="caution">
    <text evidence="9">The sequence shown here is derived from an EMBL/GenBank/DDBJ whole genome shotgun (WGS) entry which is preliminary data.</text>
</comment>
<evidence type="ECO:0000256" key="2">
    <source>
        <dbReference type="ARBA" id="ARBA00011738"/>
    </source>
</evidence>
<dbReference type="InterPro" id="IPR018120">
    <property type="entry name" value="Glyco_hydro_1_AS"/>
</dbReference>
<keyword evidence="6" id="KW-0326">Glycosidase</keyword>
<evidence type="ECO:0000256" key="6">
    <source>
        <dbReference type="ARBA" id="ARBA00023295"/>
    </source>
</evidence>
<dbReference type="FunFam" id="3.20.20.80:FF:000013">
    <property type="entry name" value="lactase-phlorizin hydrolase"/>
    <property type="match status" value="1"/>
</dbReference>
<accession>A0A8K0G3R4</accession>
<evidence type="ECO:0000256" key="7">
    <source>
        <dbReference type="PROSITE-ProRule" id="PRU10055"/>
    </source>
</evidence>
<dbReference type="PRINTS" id="PR00131">
    <property type="entry name" value="GLHYDRLASE1"/>
</dbReference>
<dbReference type="InterPro" id="IPR017853">
    <property type="entry name" value="GH"/>
</dbReference>
<gene>
    <name evidence="9" type="ORF">ILUMI_18851</name>
</gene>
<keyword evidence="10" id="KW-1185">Reference proteome</keyword>
<dbReference type="InterPro" id="IPR001360">
    <property type="entry name" value="Glyco_hydro_1"/>
</dbReference>
<evidence type="ECO:0000313" key="10">
    <source>
        <dbReference type="Proteomes" id="UP000801492"/>
    </source>
</evidence>
<keyword evidence="5" id="KW-0325">Glycoprotein</keyword>
<feature type="active site" description="Nucleophile" evidence="7">
    <location>
        <position position="351"/>
    </location>
</feature>
<protein>
    <recommendedName>
        <fullName evidence="3">beta-glucosidase</fullName>
        <ecNumber evidence="3">3.2.1.21</ecNumber>
    </recommendedName>
</protein>
<evidence type="ECO:0000256" key="8">
    <source>
        <dbReference type="RuleBase" id="RU003690"/>
    </source>
</evidence>
<evidence type="ECO:0000256" key="4">
    <source>
        <dbReference type="ARBA" id="ARBA00022801"/>
    </source>
</evidence>